<feature type="domain" description="Gfo/Idh/MocA-like oxidoreductase C-terminal" evidence="3">
    <location>
        <begin position="142"/>
        <end position="393"/>
    </location>
</feature>
<dbReference type="AlphaFoldDB" id="A0A7Y9IBE4"/>
<dbReference type="SUPFAM" id="SSF51735">
    <property type="entry name" value="NAD(P)-binding Rossmann-fold domains"/>
    <property type="match status" value="1"/>
</dbReference>
<feature type="domain" description="Gfo/Idh/MocA-like oxidoreductase N-terminal" evidence="2">
    <location>
        <begin position="8"/>
        <end position="128"/>
    </location>
</feature>
<dbReference type="Proteomes" id="UP000569914">
    <property type="component" value="Unassembled WGS sequence"/>
</dbReference>
<dbReference type="Gene3D" id="3.30.360.10">
    <property type="entry name" value="Dihydrodipicolinate Reductase, domain 2"/>
    <property type="match status" value="1"/>
</dbReference>
<dbReference type="InterPro" id="IPR000683">
    <property type="entry name" value="Gfo/Idh/MocA-like_OxRdtase_N"/>
</dbReference>
<evidence type="ECO:0000313" key="4">
    <source>
        <dbReference type="EMBL" id="NYE73811.1"/>
    </source>
</evidence>
<organism evidence="4 5">
    <name type="scientific">Microlunatus parietis</name>
    <dbReference type="NCBI Taxonomy" id="682979"/>
    <lineage>
        <taxon>Bacteria</taxon>
        <taxon>Bacillati</taxon>
        <taxon>Actinomycetota</taxon>
        <taxon>Actinomycetes</taxon>
        <taxon>Propionibacteriales</taxon>
        <taxon>Propionibacteriaceae</taxon>
        <taxon>Microlunatus</taxon>
    </lineage>
</organism>
<dbReference type="PANTHER" id="PTHR43377:SF2">
    <property type="entry name" value="BINDING ROSSMANN FOLD OXIDOREDUCTASE, PUTATIVE (AFU_ORTHOLOGUE AFUA_4G00560)-RELATED"/>
    <property type="match status" value="1"/>
</dbReference>
<dbReference type="InterPro" id="IPR004104">
    <property type="entry name" value="Gfo/Idh/MocA-like_OxRdtase_C"/>
</dbReference>
<dbReference type="EMBL" id="JACCBU010000001">
    <property type="protein sequence ID" value="NYE73811.1"/>
    <property type="molecule type" value="Genomic_DNA"/>
</dbReference>
<dbReference type="InterPro" id="IPR051450">
    <property type="entry name" value="Gfo/Idh/MocA_Oxidoreductases"/>
</dbReference>
<proteinExistence type="inferred from homology"/>
<dbReference type="SUPFAM" id="SSF55347">
    <property type="entry name" value="Glyceraldehyde-3-phosphate dehydrogenase-like, C-terminal domain"/>
    <property type="match status" value="1"/>
</dbReference>
<reference evidence="4 5" key="1">
    <citation type="submission" date="2020-07" db="EMBL/GenBank/DDBJ databases">
        <title>Sequencing the genomes of 1000 actinobacteria strains.</title>
        <authorList>
            <person name="Klenk H.-P."/>
        </authorList>
    </citation>
    <scope>NUCLEOTIDE SEQUENCE [LARGE SCALE GENOMIC DNA]</scope>
    <source>
        <strain evidence="4 5">DSM 22083</strain>
    </source>
</reference>
<evidence type="ECO:0000259" key="2">
    <source>
        <dbReference type="Pfam" id="PF01408"/>
    </source>
</evidence>
<dbReference type="InterPro" id="IPR036291">
    <property type="entry name" value="NAD(P)-bd_dom_sf"/>
</dbReference>
<evidence type="ECO:0000313" key="5">
    <source>
        <dbReference type="Proteomes" id="UP000569914"/>
    </source>
</evidence>
<gene>
    <name evidence="4" type="ORF">BKA15_005140</name>
</gene>
<dbReference type="Pfam" id="PF01408">
    <property type="entry name" value="GFO_IDH_MocA"/>
    <property type="match status" value="1"/>
</dbReference>
<evidence type="ECO:0000259" key="3">
    <source>
        <dbReference type="Pfam" id="PF02894"/>
    </source>
</evidence>
<sequence>MNPAGPLRAVVVGSGHRGVLYATYALEERTELIITAVVDPDPVRRDRLGDAHGLPPDRRLASLDDLPPAGAIADVAIDATMDADHVPTAERLLRNGYPVLLEKPIAGTAAEVLGLAETSRRTGRLLMICHVLRYSPFYVAAKERVLAGDLGEIMSIQMAEYVSFDHMAAAYVRGRWANSTRSGSGILLSKCCHDIDLLAWLCDDRPVRVASAGSRRLFTAERAPAGAGTRCVDDCAIESRCAYSARRQYLELGLWGMYAWEGIEELGPEPTPEQKLASLASDNPYGRCVWRSDNDVLDRQSVSIEFADGVVGSFLLSGNAAVGNRTLEIVGTRGELSGSPDTGTIRLRRIADSGDQLYREELITTDVAGQAHGGGDLKLVADFVRAVRGEPVSVSSTKIENSIDGHLIVFAADRALAERRLVELSEFAADPGVIGGIG</sequence>
<dbReference type="GO" id="GO:0000166">
    <property type="term" value="F:nucleotide binding"/>
    <property type="evidence" value="ECO:0007669"/>
    <property type="project" value="InterPro"/>
</dbReference>
<dbReference type="PANTHER" id="PTHR43377">
    <property type="entry name" value="BILIVERDIN REDUCTASE A"/>
    <property type="match status" value="1"/>
</dbReference>
<name>A0A7Y9IBE4_9ACTN</name>
<dbReference type="RefSeq" id="WP_179755592.1">
    <property type="nucleotide sequence ID" value="NZ_JACCBU010000001.1"/>
</dbReference>
<comment type="caution">
    <text evidence="4">The sequence shown here is derived from an EMBL/GenBank/DDBJ whole genome shotgun (WGS) entry which is preliminary data.</text>
</comment>
<dbReference type="Gene3D" id="3.40.50.720">
    <property type="entry name" value="NAD(P)-binding Rossmann-like Domain"/>
    <property type="match status" value="1"/>
</dbReference>
<protein>
    <submittedName>
        <fullName evidence="4">Putative dehydrogenase</fullName>
    </submittedName>
</protein>
<accession>A0A7Y9IBE4</accession>
<evidence type="ECO:0000256" key="1">
    <source>
        <dbReference type="ARBA" id="ARBA00010928"/>
    </source>
</evidence>
<comment type="similarity">
    <text evidence="1">Belongs to the Gfo/Idh/MocA family.</text>
</comment>
<dbReference type="Pfam" id="PF02894">
    <property type="entry name" value="GFO_IDH_MocA_C"/>
    <property type="match status" value="1"/>
</dbReference>
<keyword evidence="5" id="KW-1185">Reference proteome</keyword>